<reference evidence="3 4" key="1">
    <citation type="submission" date="2018-12" db="EMBL/GenBank/DDBJ databases">
        <authorList>
            <consortium name="Pathogen Informatics"/>
        </authorList>
    </citation>
    <scope>NUCLEOTIDE SEQUENCE [LARGE SCALE GENOMIC DNA]</scope>
    <source>
        <strain evidence="3 4">NCTC10437</strain>
    </source>
</reference>
<dbReference type="InterPro" id="IPR020471">
    <property type="entry name" value="AKR"/>
</dbReference>
<dbReference type="EMBL" id="LR134356">
    <property type="protein sequence ID" value="VEG58670.1"/>
    <property type="molecule type" value="Genomic_DNA"/>
</dbReference>
<dbReference type="KEGG" id="mauu:NCTC10437_05702"/>
<keyword evidence="4" id="KW-1185">Reference proteome</keyword>
<evidence type="ECO:0000256" key="1">
    <source>
        <dbReference type="ARBA" id="ARBA00023002"/>
    </source>
</evidence>
<dbReference type="InterPro" id="IPR036812">
    <property type="entry name" value="NAD(P)_OxRdtase_dom_sf"/>
</dbReference>
<name>A0A3S4S307_MYCAU</name>
<dbReference type="SUPFAM" id="SSF51430">
    <property type="entry name" value="NAD(P)-linked oxidoreductase"/>
    <property type="match status" value="1"/>
</dbReference>
<organism evidence="3 4">
    <name type="scientific">Mycolicibacterium aurum</name>
    <name type="common">Mycobacterium aurum</name>
    <dbReference type="NCBI Taxonomy" id="1791"/>
    <lineage>
        <taxon>Bacteria</taxon>
        <taxon>Bacillati</taxon>
        <taxon>Actinomycetota</taxon>
        <taxon>Actinomycetes</taxon>
        <taxon>Mycobacteriales</taxon>
        <taxon>Mycobacteriaceae</taxon>
        <taxon>Mycolicibacterium</taxon>
    </lineage>
</organism>
<evidence type="ECO:0000313" key="3">
    <source>
        <dbReference type="EMBL" id="VEG58670.1"/>
    </source>
</evidence>
<dbReference type="PANTHER" id="PTHR43625">
    <property type="entry name" value="AFLATOXIN B1 ALDEHYDE REDUCTASE"/>
    <property type="match status" value="1"/>
</dbReference>
<proteinExistence type="predicted"/>
<dbReference type="Pfam" id="PF00248">
    <property type="entry name" value="Aldo_ket_red"/>
    <property type="match status" value="1"/>
</dbReference>
<dbReference type="AlphaFoldDB" id="A0A3S4S307"/>
<protein>
    <submittedName>
        <fullName evidence="3">Aldo/keto reductase</fullName>
        <ecNumber evidence="3">1.-.-.-</ecNumber>
        <ecNumber evidence="3">1.1.1.274</ecNumber>
    </submittedName>
</protein>
<dbReference type="PRINTS" id="PR00069">
    <property type="entry name" value="ALDKETRDTASE"/>
</dbReference>
<dbReference type="Proteomes" id="UP000279306">
    <property type="component" value="Chromosome"/>
</dbReference>
<dbReference type="Gene3D" id="3.20.20.100">
    <property type="entry name" value="NADP-dependent oxidoreductase domain"/>
    <property type="match status" value="1"/>
</dbReference>
<evidence type="ECO:0000313" key="4">
    <source>
        <dbReference type="Proteomes" id="UP000279306"/>
    </source>
</evidence>
<dbReference type="InterPro" id="IPR050791">
    <property type="entry name" value="Aldo-Keto_reductase"/>
</dbReference>
<gene>
    <name evidence="3" type="primary">ydbC_2</name>
    <name evidence="3" type="ORF">NCTC10437_05702</name>
</gene>
<dbReference type="OrthoDB" id="9768793at2"/>
<dbReference type="InterPro" id="IPR023210">
    <property type="entry name" value="NADP_OxRdtase_dom"/>
</dbReference>
<accession>A0A3S4S307</accession>
<dbReference type="GO" id="GO:0005737">
    <property type="term" value="C:cytoplasm"/>
    <property type="evidence" value="ECO:0007669"/>
    <property type="project" value="TreeGrafter"/>
</dbReference>
<dbReference type="PANTHER" id="PTHR43625:SF40">
    <property type="entry name" value="ALDO-KETO REDUCTASE YAKC [NADP(+)]"/>
    <property type="match status" value="1"/>
</dbReference>
<dbReference type="GO" id="GO:0050580">
    <property type="term" value="F:2,5-didehydrogluconate reductase activity"/>
    <property type="evidence" value="ECO:0007669"/>
    <property type="project" value="UniProtKB-EC"/>
</dbReference>
<evidence type="ECO:0000259" key="2">
    <source>
        <dbReference type="Pfam" id="PF00248"/>
    </source>
</evidence>
<dbReference type="RefSeq" id="WP_048631476.1">
    <property type="nucleotide sequence ID" value="NZ_CVQQ01000003.1"/>
</dbReference>
<dbReference type="CDD" id="cd19088">
    <property type="entry name" value="AKR_AKR13B1"/>
    <property type="match status" value="1"/>
</dbReference>
<feature type="domain" description="NADP-dependent oxidoreductase" evidence="2">
    <location>
        <begin position="20"/>
        <end position="297"/>
    </location>
</feature>
<sequence length="299" mass="32219">MTSTIANAGTFDIAGKTVARLGFGSMRLTGRGIWGEPADRDECIAVVRRAVELGVQFIDTADSYGPFVAEQIISEALYPYPPDVVVATKAGLTRNGPDVIDTEDGPKRLGPAAWPPVGRPEYLRQQVLMSLRRLKLDQIDLMQLHRIDEKVPLADQVGELKALQDEGKIVSIGLSQITPEQLAEARQIADIVTVQSRYNVIDRSAQAVLEVCNRDGIGFIPWAPVAQGGLDKAHDALAEVARQHGNTPAQVAIAWLLQTSPIMLPIPGTSKVAHLEENLAAAELTLSPAELETLTAAAR</sequence>
<dbReference type="EC" id="1.-.-.-" evidence="3"/>
<keyword evidence="1 3" id="KW-0560">Oxidoreductase</keyword>
<dbReference type="EC" id="1.1.1.274" evidence="3"/>
<dbReference type="STRING" id="1791.GCA_001049355_01574"/>